<sequence length="492" mass="55391">MTNQIRKEIIQGFKLHGLTLKSDAMHYLIEILEPITDVSRQDCIDRLIEVIEKQPLHTQLITKELCEAAVEDCNSEQRSKREDILHVIDTFEVPKLLFKKTGKKTKDGVLFGDASAKTSVFLERFNLIHQLKPIEYLLGSSAKLGDIIVLGLLSRLKHDKWYLEDATGSIPLNLHNALFHTGLFTEGCIVLAEGTFDDGIFDIKNLGFPPPESATNTQAYIGNINSFGGPGSESVRGDEILLNYEKHNENAMFVFLSDVWLDDTTVLDKLQTMLTGFESIAPVAFVIGGNFCSKPYGSDHFTTILKSFRVFVDIICEFSSIRSNSNFIFVPGPDDLTPSGRLVPKAGLFQSIRAYAEEKLEKVFFATNPARIRYCTQEIVFFREDLTFKLCRNCVKFPKEDDLTDHIARTIASQAHLAPLPLHVLPVFWSHDAALRLYPLPDLVVIADRYKAYNCTVAECNIINPGSFPRSSFGFKVYYPSSKQVEDCQIDN</sequence>
<dbReference type="Proteomes" id="UP000549394">
    <property type="component" value="Unassembled WGS sequence"/>
</dbReference>
<comment type="function">
    <text evidence="6">Participates in DNA repair and in chromosomal DNA replication.</text>
</comment>
<dbReference type="Pfam" id="PF04042">
    <property type="entry name" value="DNA_pol_E_B"/>
    <property type="match status" value="1"/>
</dbReference>
<dbReference type="InterPro" id="IPR016266">
    <property type="entry name" value="POLE2"/>
</dbReference>
<evidence type="ECO:0000259" key="8">
    <source>
        <dbReference type="Pfam" id="PF12213"/>
    </source>
</evidence>
<keyword evidence="5 6" id="KW-0539">Nucleus</keyword>
<dbReference type="GO" id="GO:0006261">
    <property type="term" value="P:DNA-templated DNA replication"/>
    <property type="evidence" value="ECO:0007669"/>
    <property type="project" value="InterPro"/>
</dbReference>
<feature type="domain" description="DNA polymerase epsilon subunit B N-terminal" evidence="8">
    <location>
        <begin position="2"/>
        <end position="73"/>
    </location>
</feature>
<reference evidence="9 10" key="1">
    <citation type="submission" date="2020-08" db="EMBL/GenBank/DDBJ databases">
        <authorList>
            <person name="Hejnol A."/>
        </authorList>
    </citation>
    <scope>NUCLEOTIDE SEQUENCE [LARGE SCALE GENOMIC DNA]</scope>
</reference>
<evidence type="ECO:0000313" key="9">
    <source>
        <dbReference type="EMBL" id="CAD5121465.1"/>
    </source>
</evidence>
<dbReference type="AlphaFoldDB" id="A0A7I8W026"/>
<dbReference type="PANTHER" id="PTHR12708">
    <property type="entry name" value="DNA POLYMERASE EPSILON SUBUNIT B"/>
    <property type="match status" value="1"/>
</dbReference>
<evidence type="ECO:0000256" key="4">
    <source>
        <dbReference type="ARBA" id="ARBA00023125"/>
    </source>
</evidence>
<dbReference type="Pfam" id="PF12213">
    <property type="entry name" value="Dpoe2NT"/>
    <property type="match status" value="1"/>
</dbReference>
<dbReference type="PANTHER" id="PTHR12708:SF0">
    <property type="entry name" value="DNA POLYMERASE EPSILON SUBUNIT 2"/>
    <property type="match status" value="1"/>
</dbReference>
<evidence type="ECO:0000256" key="6">
    <source>
        <dbReference type="PIRNR" id="PIRNR000799"/>
    </source>
</evidence>
<evidence type="ECO:0000313" key="10">
    <source>
        <dbReference type="Proteomes" id="UP000549394"/>
    </source>
</evidence>
<evidence type="ECO:0000256" key="1">
    <source>
        <dbReference type="ARBA" id="ARBA00004123"/>
    </source>
</evidence>
<evidence type="ECO:0000256" key="2">
    <source>
        <dbReference type="ARBA" id="ARBA00009560"/>
    </source>
</evidence>
<feature type="domain" description="DNA polymerase alpha/delta/epsilon subunit B" evidence="7">
    <location>
        <begin position="253"/>
        <end position="451"/>
    </location>
</feature>
<evidence type="ECO:0000256" key="3">
    <source>
        <dbReference type="ARBA" id="ARBA00022705"/>
    </source>
</evidence>
<dbReference type="PIRSF" id="PIRSF000799">
    <property type="entry name" value="DNA_pol_eps_2"/>
    <property type="match status" value="1"/>
</dbReference>
<gene>
    <name evidence="9" type="ORF">DGYR_LOCUS9415</name>
</gene>
<evidence type="ECO:0000256" key="5">
    <source>
        <dbReference type="ARBA" id="ARBA00023242"/>
    </source>
</evidence>
<keyword evidence="3 6" id="KW-0235">DNA replication</keyword>
<name>A0A7I8W026_9ANNE</name>
<dbReference type="GO" id="GO:0008622">
    <property type="term" value="C:epsilon DNA polymerase complex"/>
    <property type="evidence" value="ECO:0007669"/>
    <property type="project" value="UniProtKB-UniRule"/>
</dbReference>
<dbReference type="Gene3D" id="1.10.8.60">
    <property type="match status" value="1"/>
</dbReference>
<protein>
    <recommendedName>
        <fullName evidence="6">DNA polymerase epsilon subunit</fullName>
    </recommendedName>
    <alternativeName>
        <fullName evidence="6">DNA polymerase II subunit 2</fullName>
    </alternativeName>
</protein>
<keyword evidence="4 6" id="KW-0238">DNA-binding</keyword>
<organism evidence="9 10">
    <name type="scientific">Dimorphilus gyrociliatus</name>
    <dbReference type="NCBI Taxonomy" id="2664684"/>
    <lineage>
        <taxon>Eukaryota</taxon>
        <taxon>Metazoa</taxon>
        <taxon>Spiralia</taxon>
        <taxon>Lophotrochozoa</taxon>
        <taxon>Annelida</taxon>
        <taxon>Polychaeta</taxon>
        <taxon>Polychaeta incertae sedis</taxon>
        <taxon>Dinophilidae</taxon>
        <taxon>Dimorphilus</taxon>
    </lineage>
</organism>
<keyword evidence="10" id="KW-1185">Reference proteome</keyword>
<comment type="caution">
    <text evidence="9">The sequence shown here is derived from an EMBL/GenBank/DDBJ whole genome shotgun (WGS) entry which is preliminary data.</text>
</comment>
<proteinExistence type="inferred from homology"/>
<dbReference type="EMBL" id="CAJFCJ010000014">
    <property type="protein sequence ID" value="CAD5121465.1"/>
    <property type="molecule type" value="Genomic_DNA"/>
</dbReference>
<comment type="subcellular location">
    <subcellularLocation>
        <location evidence="1 6">Nucleus</location>
    </subcellularLocation>
</comment>
<dbReference type="GO" id="GO:0042276">
    <property type="term" value="P:error-prone translesion synthesis"/>
    <property type="evidence" value="ECO:0007669"/>
    <property type="project" value="TreeGrafter"/>
</dbReference>
<comment type="similarity">
    <text evidence="2 6">Belongs to the DNA polymerase epsilon subunit B family.</text>
</comment>
<dbReference type="InterPro" id="IPR007185">
    <property type="entry name" value="DNA_pol_a/d/e_bsu"/>
</dbReference>
<evidence type="ECO:0000259" key="7">
    <source>
        <dbReference type="Pfam" id="PF04042"/>
    </source>
</evidence>
<accession>A0A7I8W026</accession>
<dbReference type="OrthoDB" id="10254730at2759"/>
<dbReference type="GO" id="GO:0003677">
    <property type="term" value="F:DNA binding"/>
    <property type="evidence" value="ECO:0007669"/>
    <property type="project" value="UniProtKB-UniRule"/>
</dbReference>
<dbReference type="InterPro" id="IPR024639">
    <property type="entry name" value="DNA_pol_e_bsu_N"/>
</dbReference>